<evidence type="ECO:0000313" key="2">
    <source>
        <dbReference type="EMBL" id="KAK6167107.1"/>
    </source>
</evidence>
<accession>A0AAN8FZ02</accession>
<reference evidence="2 3" key="1">
    <citation type="submission" date="2024-01" db="EMBL/GenBank/DDBJ databases">
        <title>The genome of the rayed Mediterranean limpet Patella caerulea (Linnaeus, 1758).</title>
        <authorList>
            <person name="Anh-Thu Weber A."/>
            <person name="Halstead-Nussloch G."/>
        </authorList>
    </citation>
    <scope>NUCLEOTIDE SEQUENCE [LARGE SCALE GENOMIC DNA]</scope>
    <source>
        <strain evidence="2">AATW-2023a</strain>
        <tissue evidence="2">Whole specimen</tissue>
    </source>
</reference>
<dbReference type="EMBL" id="JAZGQO010000018">
    <property type="protein sequence ID" value="KAK6167107.1"/>
    <property type="molecule type" value="Genomic_DNA"/>
</dbReference>
<dbReference type="Pfam" id="PF20231">
    <property type="entry name" value="DUF6589"/>
    <property type="match status" value="1"/>
</dbReference>
<sequence>MKEKHGEIDSETDTIDIDVVSEVRTAFMMAALLLRDTDDAYKFADGNRITRNAKFEFLLADVGHHWKYKQWLFRFLSYISATLTERESKEYIWNCTCNTAGGQGRNIPNDNLVELNVQAVKKKVQSQGANATFTSARKAAMSIKTQNNIRDNLLNQSGCKPSGKRKPEVVKLSDIRAIANACLKGNLFVVEPRRQLDSFTNFKNFFERIDATKLYKWLNEQEKKIKTETIC</sequence>
<dbReference type="Proteomes" id="UP001347796">
    <property type="component" value="Unassembled WGS sequence"/>
</dbReference>
<gene>
    <name evidence="2" type="ORF">SNE40_021211</name>
</gene>
<proteinExistence type="predicted"/>
<dbReference type="AlphaFoldDB" id="A0AAN8FZ02"/>
<name>A0AAN8FZ02_PATCE</name>
<comment type="caution">
    <text evidence="2">The sequence shown here is derived from an EMBL/GenBank/DDBJ whole genome shotgun (WGS) entry which is preliminary data.</text>
</comment>
<feature type="domain" description="DUF6589" evidence="1">
    <location>
        <begin position="10"/>
        <end position="165"/>
    </location>
</feature>
<evidence type="ECO:0000259" key="1">
    <source>
        <dbReference type="Pfam" id="PF20231"/>
    </source>
</evidence>
<dbReference type="InterPro" id="IPR046496">
    <property type="entry name" value="DUF6589"/>
</dbReference>
<keyword evidence="3" id="KW-1185">Reference proteome</keyword>
<protein>
    <recommendedName>
        <fullName evidence="1">DUF6589 domain-containing protein</fullName>
    </recommendedName>
</protein>
<evidence type="ECO:0000313" key="3">
    <source>
        <dbReference type="Proteomes" id="UP001347796"/>
    </source>
</evidence>
<organism evidence="2 3">
    <name type="scientific">Patella caerulea</name>
    <name type="common">Rayed Mediterranean limpet</name>
    <dbReference type="NCBI Taxonomy" id="87958"/>
    <lineage>
        <taxon>Eukaryota</taxon>
        <taxon>Metazoa</taxon>
        <taxon>Spiralia</taxon>
        <taxon>Lophotrochozoa</taxon>
        <taxon>Mollusca</taxon>
        <taxon>Gastropoda</taxon>
        <taxon>Patellogastropoda</taxon>
        <taxon>Patelloidea</taxon>
        <taxon>Patellidae</taxon>
        <taxon>Patella</taxon>
    </lineage>
</organism>